<dbReference type="RefSeq" id="XP_025372859.1">
    <property type="nucleotide sequence ID" value="XM_025510578.1"/>
</dbReference>
<accession>A0A316W771</accession>
<name>A0A316W771_9BASI</name>
<gene>
    <name evidence="1" type="ORF">IE81DRAFT_166467</name>
</gene>
<proteinExistence type="predicted"/>
<evidence type="ECO:0000313" key="2">
    <source>
        <dbReference type="Proteomes" id="UP000245783"/>
    </source>
</evidence>
<dbReference type="GeneID" id="37032448"/>
<dbReference type="InParanoid" id="A0A316W771"/>
<dbReference type="AlphaFoldDB" id="A0A316W771"/>
<organism evidence="1 2">
    <name type="scientific">Ceraceosorus guamensis</name>
    <dbReference type="NCBI Taxonomy" id="1522189"/>
    <lineage>
        <taxon>Eukaryota</taxon>
        <taxon>Fungi</taxon>
        <taxon>Dikarya</taxon>
        <taxon>Basidiomycota</taxon>
        <taxon>Ustilaginomycotina</taxon>
        <taxon>Exobasidiomycetes</taxon>
        <taxon>Ceraceosorales</taxon>
        <taxon>Ceraceosoraceae</taxon>
        <taxon>Ceraceosorus</taxon>
    </lineage>
</organism>
<dbReference type="Proteomes" id="UP000245783">
    <property type="component" value="Unassembled WGS sequence"/>
</dbReference>
<keyword evidence="2" id="KW-1185">Reference proteome</keyword>
<dbReference type="EMBL" id="KZ819354">
    <property type="protein sequence ID" value="PWN45699.1"/>
    <property type="molecule type" value="Genomic_DNA"/>
</dbReference>
<reference evidence="1 2" key="1">
    <citation type="journal article" date="2018" name="Mol. Biol. Evol.">
        <title>Broad Genomic Sampling Reveals a Smut Pathogenic Ancestry of the Fungal Clade Ustilaginomycotina.</title>
        <authorList>
            <person name="Kijpornyongpan T."/>
            <person name="Mondo S.J."/>
            <person name="Barry K."/>
            <person name="Sandor L."/>
            <person name="Lee J."/>
            <person name="Lipzen A."/>
            <person name="Pangilinan J."/>
            <person name="LaButti K."/>
            <person name="Hainaut M."/>
            <person name="Henrissat B."/>
            <person name="Grigoriev I.V."/>
            <person name="Spatafora J.W."/>
            <person name="Aime M.C."/>
        </authorList>
    </citation>
    <scope>NUCLEOTIDE SEQUENCE [LARGE SCALE GENOMIC DNA]</scope>
    <source>
        <strain evidence="1 2">MCA 4658</strain>
    </source>
</reference>
<sequence length="60" mass="6881">MRLLTRSCMTKTPQWLLLTLTVHRLSSKRSQSDWHHASLASQSAIDTWHTASSPSRIFCL</sequence>
<protein>
    <submittedName>
        <fullName evidence="1">Uncharacterized protein</fullName>
    </submittedName>
</protein>
<evidence type="ECO:0000313" key="1">
    <source>
        <dbReference type="EMBL" id="PWN45699.1"/>
    </source>
</evidence>